<accession>A0A1F5H4B3</accession>
<dbReference type="EMBL" id="MFBT01000028">
    <property type="protein sequence ID" value="OGD98885.1"/>
    <property type="molecule type" value="Genomic_DNA"/>
</dbReference>
<comment type="caution">
    <text evidence="2">The sequence shown here is derived from an EMBL/GenBank/DDBJ whole genome shotgun (WGS) entry which is preliminary data.</text>
</comment>
<organism evidence="2 3">
    <name type="scientific">Candidatus Curtissbacteria bacterium RIFCSPLOWO2_01_FULL_42_50</name>
    <dbReference type="NCBI Taxonomy" id="1797730"/>
    <lineage>
        <taxon>Bacteria</taxon>
        <taxon>Candidatus Curtissiibacteriota</taxon>
    </lineage>
</organism>
<evidence type="ECO:0000313" key="2">
    <source>
        <dbReference type="EMBL" id="OGD98885.1"/>
    </source>
</evidence>
<evidence type="ECO:0000256" key="1">
    <source>
        <dbReference type="SAM" id="Phobius"/>
    </source>
</evidence>
<keyword evidence="1" id="KW-1133">Transmembrane helix</keyword>
<feature type="transmembrane region" description="Helical" evidence="1">
    <location>
        <begin position="59"/>
        <end position="80"/>
    </location>
</feature>
<protein>
    <submittedName>
        <fullName evidence="2">Uncharacterized protein</fullName>
    </submittedName>
</protein>
<name>A0A1F5H4B3_9BACT</name>
<sequence length="84" mass="8676">MSKIPVSTMKLARFIGFASSLGLWFKLAGNVLAQTATSGAAKGGTGTSGALPSAGSTELTYLLFLGGVILFVFGTLKLMLSFRE</sequence>
<dbReference type="Proteomes" id="UP000177039">
    <property type="component" value="Unassembled WGS sequence"/>
</dbReference>
<reference evidence="2 3" key="1">
    <citation type="journal article" date="2016" name="Nat. Commun.">
        <title>Thousands of microbial genomes shed light on interconnected biogeochemical processes in an aquifer system.</title>
        <authorList>
            <person name="Anantharaman K."/>
            <person name="Brown C.T."/>
            <person name="Hug L.A."/>
            <person name="Sharon I."/>
            <person name="Castelle C.J."/>
            <person name="Probst A.J."/>
            <person name="Thomas B.C."/>
            <person name="Singh A."/>
            <person name="Wilkins M.J."/>
            <person name="Karaoz U."/>
            <person name="Brodie E.L."/>
            <person name="Williams K.H."/>
            <person name="Hubbard S.S."/>
            <person name="Banfield J.F."/>
        </authorList>
    </citation>
    <scope>NUCLEOTIDE SEQUENCE [LARGE SCALE GENOMIC DNA]</scope>
</reference>
<evidence type="ECO:0000313" key="3">
    <source>
        <dbReference type="Proteomes" id="UP000177039"/>
    </source>
</evidence>
<keyword evidence="1" id="KW-0472">Membrane</keyword>
<keyword evidence="1" id="KW-0812">Transmembrane</keyword>
<dbReference type="AlphaFoldDB" id="A0A1F5H4B3"/>
<proteinExistence type="predicted"/>
<gene>
    <name evidence="2" type="ORF">A3B54_04995</name>
</gene>